<sequence>MKARRDGTTVVLGKDGHALYDQSGYGRKTDEGLTLSPEEALYLVLKNKITVAGESFESLISEFSSRPGFMRRFLVYRDMRERGYVILPGPQDFRVFRRGERPGTGRTNFLIRVLSERDLITFRDLAGEVESAVHMRKQFVLAAVDDEDELTYYDVKTDLLKETGPAPEIPKVTAIRAGNSVITQDTEAFPDSLWFGTKLDTAHLMLSPMETLYLLDTGCLTLAGDENGEVIRNDIPKEDAEWKEKSQVYRYLRSQGHVPRTAYKFGHHFRVYSGEKKHSELLVHALPPNASLPMSVISRSVRLAHSVRKKMLFACAEQNGIEFVEFARIKL</sequence>
<dbReference type="NCBIfam" id="TIGR00324">
    <property type="entry name" value="endA"/>
    <property type="match status" value="2"/>
</dbReference>
<dbReference type="InterPro" id="IPR036167">
    <property type="entry name" value="tRNA_intron_Endo_cat-like_sf"/>
</dbReference>
<dbReference type="PANTHER" id="PTHR13070">
    <property type="entry name" value="TRNA-SPLICING ENDONUCLEASE SUBUNIT SEN34-RELATED"/>
    <property type="match status" value="1"/>
</dbReference>
<keyword evidence="2 5" id="KW-0456">Lyase</keyword>
<dbReference type="Proteomes" id="UP001143747">
    <property type="component" value="Unassembled WGS sequence"/>
</dbReference>
<dbReference type="GO" id="GO:0000213">
    <property type="term" value="F:tRNA-intron lyase activity"/>
    <property type="evidence" value="ECO:0007669"/>
    <property type="project" value="UniProtKB-EC"/>
</dbReference>
<evidence type="ECO:0000259" key="3">
    <source>
        <dbReference type="Pfam" id="PF01974"/>
    </source>
</evidence>
<dbReference type="Gene3D" id="3.40.1350.150">
    <property type="match status" value="1"/>
</dbReference>
<dbReference type="InterPro" id="IPR006676">
    <property type="entry name" value="tRNA_splic"/>
</dbReference>
<proteinExistence type="predicted"/>
<dbReference type="EC" id="4.6.1.16" evidence="5"/>
<dbReference type="GO" id="GO:0003676">
    <property type="term" value="F:nucleic acid binding"/>
    <property type="evidence" value="ECO:0007669"/>
    <property type="project" value="InterPro"/>
</dbReference>
<dbReference type="PANTHER" id="PTHR13070:SF0">
    <property type="entry name" value="TRNA-SPLICING ENDONUCLEASE SUBUNIT SEN34"/>
    <property type="match status" value="1"/>
</dbReference>
<evidence type="ECO:0000313" key="5">
    <source>
        <dbReference type="EMBL" id="MDE4907931.1"/>
    </source>
</evidence>
<dbReference type="SUPFAM" id="SSF53032">
    <property type="entry name" value="tRNA-intron endonuclease catalytic domain-like"/>
    <property type="match status" value="2"/>
</dbReference>
<feature type="domain" description="tRNA intron endonuclease N-terminal" evidence="4">
    <location>
        <begin position="1"/>
        <end position="57"/>
    </location>
</feature>
<dbReference type="SUPFAM" id="SSF55267">
    <property type="entry name" value="tRNA-intron endonuclease N-terminal domain-like"/>
    <property type="match status" value="2"/>
</dbReference>
<dbReference type="GO" id="GO:0000379">
    <property type="term" value="P:tRNA-type intron splice site recognition and cleavage"/>
    <property type="evidence" value="ECO:0007669"/>
    <property type="project" value="TreeGrafter"/>
</dbReference>
<dbReference type="EMBL" id="JAKELO010000002">
    <property type="protein sequence ID" value="MDE4907931.1"/>
    <property type="molecule type" value="Genomic_DNA"/>
</dbReference>
<dbReference type="CDD" id="cd22363">
    <property type="entry name" value="tRNA-intron_lyase_C"/>
    <property type="match status" value="2"/>
</dbReference>
<name>A0A9Q4PWY3_9EURY</name>
<dbReference type="InterPro" id="IPR036740">
    <property type="entry name" value="tRNA_intron_Endonuc_N_sf"/>
</dbReference>
<dbReference type="InterPro" id="IPR006677">
    <property type="entry name" value="tRNA_intron_Endonuc_cat-like"/>
</dbReference>
<dbReference type="RefSeq" id="WP_274924573.1">
    <property type="nucleotide sequence ID" value="NZ_JAKELO010000002.1"/>
</dbReference>
<protein>
    <submittedName>
        <fullName evidence="5">tRNA-intron lyase</fullName>
        <ecNumber evidence="5">4.6.1.16</ecNumber>
    </submittedName>
</protein>
<feature type="domain" description="tRNA intron endonuclease catalytic" evidence="3">
    <location>
        <begin position="69"/>
        <end position="152"/>
    </location>
</feature>
<comment type="caution">
    <text evidence="5">The sequence shown here is derived from an EMBL/GenBank/DDBJ whole genome shotgun (WGS) entry which is preliminary data.</text>
</comment>
<dbReference type="Gene3D" id="3.40.1350.10">
    <property type="match status" value="1"/>
</dbReference>
<gene>
    <name evidence="5" type="primary">endA</name>
    <name evidence="5" type="ORF">L0665_04820</name>
</gene>
<evidence type="ECO:0000256" key="2">
    <source>
        <dbReference type="ARBA" id="ARBA00023239"/>
    </source>
</evidence>
<keyword evidence="6" id="KW-1185">Reference proteome</keyword>
<reference evidence="5" key="1">
    <citation type="submission" date="2022-01" db="EMBL/GenBank/DDBJ databases">
        <title>Draft genome of Methanogenium marinum DSM 15558.</title>
        <authorList>
            <person name="Chen S.-C."/>
            <person name="You Y.-T."/>
        </authorList>
    </citation>
    <scope>NUCLEOTIDE SEQUENCE</scope>
    <source>
        <strain evidence="5">DSM 15558</strain>
    </source>
</reference>
<organism evidence="5 6">
    <name type="scientific">Methanogenium marinum</name>
    <dbReference type="NCBI Taxonomy" id="348610"/>
    <lineage>
        <taxon>Archaea</taxon>
        <taxon>Methanobacteriati</taxon>
        <taxon>Methanobacteriota</taxon>
        <taxon>Stenosarchaea group</taxon>
        <taxon>Methanomicrobia</taxon>
        <taxon>Methanomicrobiales</taxon>
        <taxon>Methanomicrobiaceae</taxon>
        <taxon>Methanogenium</taxon>
    </lineage>
</organism>
<evidence type="ECO:0000313" key="6">
    <source>
        <dbReference type="Proteomes" id="UP001143747"/>
    </source>
</evidence>
<feature type="domain" description="tRNA intron endonuclease catalytic" evidence="3">
    <location>
        <begin position="244"/>
        <end position="320"/>
    </location>
</feature>
<feature type="domain" description="tRNA intron endonuclease N-terminal" evidence="4">
    <location>
        <begin position="180"/>
        <end position="226"/>
    </location>
</feature>
<dbReference type="InterPro" id="IPR006678">
    <property type="entry name" value="tRNA_intron_Endonuc_N"/>
</dbReference>
<evidence type="ECO:0000259" key="4">
    <source>
        <dbReference type="Pfam" id="PF02778"/>
    </source>
</evidence>
<dbReference type="InterPro" id="IPR011856">
    <property type="entry name" value="tRNA_endonuc-like_dom_sf"/>
</dbReference>
<dbReference type="Pfam" id="PF02778">
    <property type="entry name" value="tRNA_int_endo_N"/>
    <property type="match status" value="2"/>
</dbReference>
<dbReference type="Gene3D" id="3.40.1170.20">
    <property type="entry name" value="tRNA intron endonuclease, N-terminal domain"/>
    <property type="match status" value="1"/>
</dbReference>
<accession>A0A9Q4PWY3</accession>
<evidence type="ECO:0000256" key="1">
    <source>
        <dbReference type="ARBA" id="ARBA00022694"/>
    </source>
</evidence>
<keyword evidence="1" id="KW-0819">tRNA processing</keyword>
<dbReference type="AlphaFoldDB" id="A0A9Q4PWY3"/>
<dbReference type="Pfam" id="PF01974">
    <property type="entry name" value="tRNA_int_endo"/>
    <property type="match status" value="2"/>
</dbReference>